<feature type="transmembrane region" description="Helical" evidence="2">
    <location>
        <begin position="50"/>
        <end position="71"/>
    </location>
</feature>
<keyword evidence="2" id="KW-1133">Transmembrane helix</keyword>
<evidence type="ECO:0000313" key="5">
    <source>
        <dbReference type="Proteomes" id="UP000823619"/>
    </source>
</evidence>
<dbReference type="SUPFAM" id="SSF56925">
    <property type="entry name" value="OMPA-like"/>
    <property type="match status" value="1"/>
</dbReference>
<keyword evidence="2" id="KW-0812">Transmembrane</keyword>
<name>A0A9D9ECV6_9BACT</name>
<dbReference type="InterPro" id="IPR011250">
    <property type="entry name" value="OMP/PagP_B-barrel"/>
</dbReference>
<protein>
    <submittedName>
        <fullName evidence="4">Outer membrane beta-barrel protein</fullName>
    </submittedName>
</protein>
<feature type="compositionally biased region" description="Low complexity" evidence="1">
    <location>
        <begin position="198"/>
        <end position="208"/>
    </location>
</feature>
<keyword evidence="2" id="KW-0472">Membrane</keyword>
<sequence length="489" mass="53255">MEKDWIKDLRTKMQDYDNPEPEGLWEDIAASLDRDGLSSGLSRKQRRGKVVRILSGFAAAAAVLLLGLFLWPAQESAPDVLSDASEQGKGTAVPEEIVSGTEFPGEDAAVDALAGDVMSGQGNPDAVSVSESAEDDIFVADVAGTDAVAGDLPAENVSSDSAGDVQPGKHSDSGERKAPIDVVKEEVRTEDLLADAGSVADAAVPAEEVVSEEGASEETASEADAEQDDNVQKYVEKYSWPTDAVPDMKGRLSAGDKRKSIISTDIFFSNLPGSADSRSGYESLFASPVSLQREQVQEMITVPSHGEVTLFSDEQDLSTEIRHRQPVRAGVSFRYDLGRRWSIETGLAYTMLSSDIDAGSDFRRCLIERKLHYIGIPLNVSYDFLQKKRWSLYATAGGMLEKCVSGREVAEYRTNGITSSTDTHEISVRELQWSVNAAVGAEFNFTPLIGIFAEPGASWFFDNGSQIETIYQDRPFNFNFRVGLRFSFH</sequence>
<proteinExistence type="predicted"/>
<feature type="compositionally biased region" description="Acidic residues" evidence="1">
    <location>
        <begin position="209"/>
        <end position="229"/>
    </location>
</feature>
<dbReference type="Proteomes" id="UP000823619">
    <property type="component" value="Unassembled WGS sequence"/>
</dbReference>
<evidence type="ECO:0000313" key="4">
    <source>
        <dbReference type="EMBL" id="MBO8445429.1"/>
    </source>
</evidence>
<feature type="domain" description="Outer membrane protein beta-barrel" evidence="3">
    <location>
        <begin position="314"/>
        <end position="444"/>
    </location>
</feature>
<reference evidence="4" key="2">
    <citation type="journal article" date="2021" name="PeerJ">
        <title>Extensive microbial diversity within the chicken gut microbiome revealed by metagenomics and culture.</title>
        <authorList>
            <person name="Gilroy R."/>
            <person name="Ravi A."/>
            <person name="Getino M."/>
            <person name="Pursley I."/>
            <person name="Horton D.L."/>
            <person name="Alikhan N.F."/>
            <person name="Baker D."/>
            <person name="Gharbi K."/>
            <person name="Hall N."/>
            <person name="Watson M."/>
            <person name="Adriaenssens E.M."/>
            <person name="Foster-Nyarko E."/>
            <person name="Jarju S."/>
            <person name="Secka A."/>
            <person name="Antonio M."/>
            <person name="Oren A."/>
            <person name="Chaudhuri R.R."/>
            <person name="La Ragione R."/>
            <person name="Hildebrand F."/>
            <person name="Pallen M.J."/>
        </authorList>
    </citation>
    <scope>NUCLEOTIDE SEQUENCE</scope>
    <source>
        <strain evidence="4">D5-748</strain>
    </source>
</reference>
<evidence type="ECO:0000259" key="3">
    <source>
        <dbReference type="Pfam" id="PF13568"/>
    </source>
</evidence>
<accession>A0A9D9ECV6</accession>
<evidence type="ECO:0000256" key="2">
    <source>
        <dbReference type="SAM" id="Phobius"/>
    </source>
</evidence>
<feature type="compositionally biased region" description="Basic and acidic residues" evidence="1">
    <location>
        <begin position="167"/>
        <end position="181"/>
    </location>
</feature>
<dbReference type="EMBL" id="JADIMO010000090">
    <property type="protein sequence ID" value="MBO8445429.1"/>
    <property type="molecule type" value="Genomic_DNA"/>
</dbReference>
<organism evidence="4 5">
    <name type="scientific">Candidatus Cryptobacteroides merdavium</name>
    <dbReference type="NCBI Taxonomy" id="2840769"/>
    <lineage>
        <taxon>Bacteria</taxon>
        <taxon>Pseudomonadati</taxon>
        <taxon>Bacteroidota</taxon>
        <taxon>Bacteroidia</taxon>
        <taxon>Bacteroidales</taxon>
        <taxon>Candidatus Cryptobacteroides</taxon>
    </lineage>
</organism>
<dbReference type="InterPro" id="IPR025665">
    <property type="entry name" value="Beta-barrel_OMP_2"/>
</dbReference>
<reference evidence="4" key="1">
    <citation type="submission" date="2020-10" db="EMBL/GenBank/DDBJ databases">
        <authorList>
            <person name="Gilroy R."/>
        </authorList>
    </citation>
    <scope>NUCLEOTIDE SEQUENCE</scope>
    <source>
        <strain evidence="4">D5-748</strain>
    </source>
</reference>
<comment type="caution">
    <text evidence="4">The sequence shown here is derived from an EMBL/GenBank/DDBJ whole genome shotgun (WGS) entry which is preliminary data.</text>
</comment>
<feature type="region of interest" description="Disordered" evidence="1">
    <location>
        <begin position="151"/>
        <end position="181"/>
    </location>
</feature>
<dbReference type="Gene3D" id="2.40.160.20">
    <property type="match status" value="1"/>
</dbReference>
<gene>
    <name evidence="4" type="ORF">IAC23_07030</name>
</gene>
<evidence type="ECO:0000256" key="1">
    <source>
        <dbReference type="SAM" id="MobiDB-lite"/>
    </source>
</evidence>
<dbReference type="Pfam" id="PF13568">
    <property type="entry name" value="OMP_b-brl_2"/>
    <property type="match status" value="1"/>
</dbReference>
<dbReference type="AlphaFoldDB" id="A0A9D9ECV6"/>
<feature type="region of interest" description="Disordered" evidence="1">
    <location>
        <begin position="194"/>
        <end position="230"/>
    </location>
</feature>